<feature type="compositionally biased region" description="Basic residues" evidence="8">
    <location>
        <begin position="301"/>
        <end position="349"/>
    </location>
</feature>
<feature type="compositionally biased region" description="Basic residues" evidence="8">
    <location>
        <begin position="181"/>
        <end position="196"/>
    </location>
</feature>
<feature type="compositionally biased region" description="Basic residues" evidence="8">
    <location>
        <begin position="116"/>
        <end position="130"/>
    </location>
</feature>
<reference evidence="10 11" key="1">
    <citation type="journal article" date="2019" name="PLoS Biol.">
        <title>Sex chromosomes control vertical transmission of feminizing Wolbachia symbionts in an isopod.</title>
        <authorList>
            <person name="Becking T."/>
            <person name="Chebbi M.A."/>
            <person name="Giraud I."/>
            <person name="Moumen B."/>
            <person name="Laverre T."/>
            <person name="Caubet Y."/>
            <person name="Peccoud J."/>
            <person name="Gilbert C."/>
            <person name="Cordaux R."/>
        </authorList>
    </citation>
    <scope>NUCLEOTIDE SEQUENCE [LARGE SCALE GENOMIC DNA]</scope>
    <source>
        <strain evidence="10">ANa2</strain>
        <tissue evidence="10">Whole body excluding digestive tract and cuticle</tissue>
    </source>
</reference>
<dbReference type="SMART" id="SM00526">
    <property type="entry name" value="H15"/>
    <property type="match status" value="2"/>
</dbReference>
<feature type="region of interest" description="Disordered" evidence="8">
    <location>
        <begin position="106"/>
        <end position="196"/>
    </location>
</feature>
<dbReference type="GO" id="GO:0045910">
    <property type="term" value="P:negative regulation of DNA recombination"/>
    <property type="evidence" value="ECO:0007669"/>
    <property type="project" value="TreeGrafter"/>
</dbReference>
<feature type="compositionally biased region" description="Low complexity" evidence="8">
    <location>
        <begin position="168"/>
        <end position="180"/>
    </location>
</feature>
<dbReference type="PANTHER" id="PTHR11467">
    <property type="entry name" value="HISTONE H1"/>
    <property type="match status" value="1"/>
</dbReference>
<dbReference type="Proteomes" id="UP000326759">
    <property type="component" value="Unassembled WGS sequence"/>
</dbReference>
<dbReference type="PANTHER" id="PTHR11467:SF36">
    <property type="entry name" value="HISTONE 24-RELATED"/>
    <property type="match status" value="1"/>
</dbReference>
<comment type="caution">
    <text evidence="10">The sequence shown here is derived from an EMBL/GenBank/DDBJ whole genome shotgun (WGS) entry which is preliminary data.</text>
</comment>
<dbReference type="Pfam" id="PF00538">
    <property type="entry name" value="Linker_histone"/>
    <property type="match status" value="2"/>
</dbReference>
<gene>
    <name evidence="10" type="ORF">Anas_14534</name>
</gene>
<comment type="similarity">
    <text evidence="7">Belongs to the histone H1/H5 family.</text>
</comment>
<evidence type="ECO:0000313" key="11">
    <source>
        <dbReference type="Proteomes" id="UP000326759"/>
    </source>
</evidence>
<protein>
    <submittedName>
        <fullName evidence="10">Histone H1.0</fullName>
    </submittedName>
</protein>
<dbReference type="AlphaFoldDB" id="A0A5N5T0S6"/>
<keyword evidence="6 7" id="KW-0539">Nucleus</keyword>
<dbReference type="GO" id="GO:0030527">
    <property type="term" value="F:structural constituent of chromatin"/>
    <property type="evidence" value="ECO:0007669"/>
    <property type="project" value="InterPro"/>
</dbReference>
<dbReference type="GO" id="GO:0030261">
    <property type="term" value="P:chromosome condensation"/>
    <property type="evidence" value="ECO:0007669"/>
    <property type="project" value="TreeGrafter"/>
</dbReference>
<comment type="function">
    <text evidence="1">Histones H1 are necessary for the condensation of nucleosome chains into higher-order structures.</text>
</comment>
<dbReference type="EMBL" id="SEYY01015253">
    <property type="protein sequence ID" value="KAB7500091.1"/>
    <property type="molecule type" value="Genomic_DNA"/>
</dbReference>
<dbReference type="GO" id="GO:0003690">
    <property type="term" value="F:double-stranded DNA binding"/>
    <property type="evidence" value="ECO:0007669"/>
    <property type="project" value="TreeGrafter"/>
</dbReference>
<evidence type="ECO:0000256" key="5">
    <source>
        <dbReference type="ARBA" id="ARBA00023125"/>
    </source>
</evidence>
<feature type="compositionally biased region" description="Basic residues" evidence="8">
    <location>
        <begin position="17"/>
        <end position="28"/>
    </location>
</feature>
<name>A0A5N5T0S6_9CRUS</name>
<accession>A0A5N5T0S6</accession>
<dbReference type="OrthoDB" id="6379197at2759"/>
<comment type="subcellular location">
    <subcellularLocation>
        <location evidence="3">Chromosome</location>
    </subcellularLocation>
    <subcellularLocation>
        <location evidence="2 7">Nucleus</location>
    </subcellularLocation>
</comment>
<dbReference type="InterPro" id="IPR005818">
    <property type="entry name" value="Histone_H1/H5_H15"/>
</dbReference>
<keyword evidence="4 7" id="KW-0158">Chromosome</keyword>
<feature type="domain" description="H15" evidence="9">
    <location>
        <begin position="34"/>
        <end position="108"/>
    </location>
</feature>
<dbReference type="GO" id="GO:0005634">
    <property type="term" value="C:nucleus"/>
    <property type="evidence" value="ECO:0007669"/>
    <property type="project" value="UniProtKB-SubCell"/>
</dbReference>
<feature type="region of interest" description="Disordered" evidence="8">
    <location>
        <begin position="1"/>
        <end position="28"/>
    </location>
</feature>
<feature type="compositionally biased region" description="Basic residues" evidence="8">
    <location>
        <begin position="137"/>
        <end position="161"/>
    </location>
</feature>
<organism evidence="10 11">
    <name type="scientific">Armadillidium nasatum</name>
    <dbReference type="NCBI Taxonomy" id="96803"/>
    <lineage>
        <taxon>Eukaryota</taxon>
        <taxon>Metazoa</taxon>
        <taxon>Ecdysozoa</taxon>
        <taxon>Arthropoda</taxon>
        <taxon>Crustacea</taxon>
        <taxon>Multicrustacea</taxon>
        <taxon>Malacostraca</taxon>
        <taxon>Eumalacostraca</taxon>
        <taxon>Peracarida</taxon>
        <taxon>Isopoda</taxon>
        <taxon>Oniscidea</taxon>
        <taxon>Crinocheta</taxon>
        <taxon>Armadillidiidae</taxon>
        <taxon>Armadillidium</taxon>
    </lineage>
</organism>
<evidence type="ECO:0000256" key="8">
    <source>
        <dbReference type="SAM" id="MobiDB-lite"/>
    </source>
</evidence>
<keyword evidence="5 7" id="KW-0238">DNA-binding</keyword>
<dbReference type="FunFam" id="1.10.10.10:FF:000140">
    <property type="entry name" value="Histone H1.0"/>
    <property type="match status" value="2"/>
</dbReference>
<evidence type="ECO:0000313" key="10">
    <source>
        <dbReference type="EMBL" id="KAB7500091.1"/>
    </source>
</evidence>
<dbReference type="InterPro" id="IPR005819">
    <property type="entry name" value="H1/H5"/>
</dbReference>
<dbReference type="Gene3D" id="1.10.10.10">
    <property type="entry name" value="Winged helix-like DNA-binding domain superfamily/Winged helix DNA-binding domain"/>
    <property type="match status" value="2"/>
</dbReference>
<dbReference type="GO" id="GO:0031492">
    <property type="term" value="F:nucleosomal DNA binding"/>
    <property type="evidence" value="ECO:0007669"/>
    <property type="project" value="TreeGrafter"/>
</dbReference>
<evidence type="ECO:0000256" key="4">
    <source>
        <dbReference type="ARBA" id="ARBA00022454"/>
    </source>
</evidence>
<dbReference type="GO" id="GO:0006334">
    <property type="term" value="P:nucleosome assembly"/>
    <property type="evidence" value="ECO:0007669"/>
    <property type="project" value="InterPro"/>
</dbReference>
<dbReference type="InterPro" id="IPR036390">
    <property type="entry name" value="WH_DNA-bd_sf"/>
</dbReference>
<feature type="region of interest" description="Disordered" evidence="8">
    <location>
        <begin position="252"/>
        <end position="349"/>
    </location>
</feature>
<sequence>MSDAVVAESPAAPAAKTTKKAPKEKKAKIKKTVTHPKYIIMISEAIKALKERSGSSRQAIVKYIVSNYKIDEKTANTQVKLSLKREVESGSLKQVKGVGASGSFKLAKSDEESKPKKAVAKKPAAKKPAKKSAEKKTPKKKAVKKSTVAKKSPAKKTKSTKKMIMSDAVVAESPAAPAAKTTKKAPKEKKAKTKKTVTHPKYIIMISEAIKALKERSGSSRQAIVKYIVSNYKIDEKTANTQVKLSLKREVESGSLKQVKGVGASGSFKLSKGDEESKPKKAVAKKPAAKKPAKKSAEKKTPKKKAVKKSTVAKKSPAKKTKSAKKSPAKKPTKKAAKPKKPAAKKSKK</sequence>
<evidence type="ECO:0000256" key="2">
    <source>
        <dbReference type="ARBA" id="ARBA00004123"/>
    </source>
</evidence>
<keyword evidence="11" id="KW-1185">Reference proteome</keyword>
<dbReference type="PRINTS" id="PR00624">
    <property type="entry name" value="HISTONEH5"/>
</dbReference>
<dbReference type="InterPro" id="IPR036388">
    <property type="entry name" value="WH-like_DNA-bd_sf"/>
</dbReference>
<evidence type="ECO:0000256" key="7">
    <source>
        <dbReference type="RuleBase" id="RU003894"/>
    </source>
</evidence>
<dbReference type="PROSITE" id="PS51504">
    <property type="entry name" value="H15"/>
    <property type="match status" value="2"/>
</dbReference>
<dbReference type="GO" id="GO:0000786">
    <property type="term" value="C:nucleosome"/>
    <property type="evidence" value="ECO:0007669"/>
    <property type="project" value="InterPro"/>
</dbReference>
<feature type="compositionally biased region" description="Basic residues" evidence="8">
    <location>
        <begin position="280"/>
        <end position="294"/>
    </location>
</feature>
<feature type="domain" description="H15" evidence="9">
    <location>
        <begin position="198"/>
        <end position="272"/>
    </location>
</feature>
<dbReference type="CDD" id="cd00073">
    <property type="entry name" value="H15"/>
    <property type="match status" value="2"/>
</dbReference>
<evidence type="ECO:0000256" key="1">
    <source>
        <dbReference type="ARBA" id="ARBA00002809"/>
    </source>
</evidence>
<evidence type="ECO:0000256" key="6">
    <source>
        <dbReference type="ARBA" id="ARBA00023242"/>
    </source>
</evidence>
<evidence type="ECO:0000256" key="3">
    <source>
        <dbReference type="ARBA" id="ARBA00004286"/>
    </source>
</evidence>
<evidence type="ECO:0000259" key="9">
    <source>
        <dbReference type="PROSITE" id="PS51504"/>
    </source>
</evidence>
<dbReference type="SUPFAM" id="SSF46785">
    <property type="entry name" value="Winged helix' DNA-binding domain"/>
    <property type="match status" value="2"/>
</dbReference>
<proteinExistence type="inferred from homology"/>